<dbReference type="InterPro" id="IPR002736">
    <property type="entry name" value="CitG"/>
</dbReference>
<name>A0A0H7FGW4_VIBCL</name>
<reference evidence="8" key="2">
    <citation type="submission" date="2021-05" db="EMBL/GenBank/DDBJ databases">
        <authorList>
            <person name="Stine C."/>
        </authorList>
    </citation>
    <scope>NUCLEOTIDE SEQUENCE</scope>
    <source>
        <strain evidence="8">TDS0091212</strain>
    </source>
</reference>
<gene>
    <name evidence="6 8" type="primary">citG</name>
    <name evidence="7" type="ORF">ERS013165_02620</name>
    <name evidence="8" type="ORF">KIN13_11925</name>
</gene>
<accession>A0A0H7FGW4</accession>
<keyword evidence="4 6" id="KW-0547">Nucleotide-binding</keyword>
<dbReference type="EC" id="2.4.2.52" evidence="6"/>
<protein>
    <recommendedName>
        <fullName evidence="6">Probable 2-(5''-triphosphoribosyl)-3'-dephosphocoenzyme-A synthase</fullName>
        <shortName evidence="6">2-(5''-triphosphoribosyl)-3'-dephospho-CoA synthase</shortName>
        <ecNumber evidence="6">2.4.2.52</ecNumber>
    </recommendedName>
</protein>
<reference evidence="8" key="3">
    <citation type="submission" date="2023-08" db="EMBL/GenBank/DDBJ databases">
        <title>Vibrio cholerae Outbreaks in Tanzania Exemplify Founder Flush: Simultaneous Increases in Population Size and Genetic Diversity.</title>
        <authorList>
            <person name="Debes A.K."/>
            <person name="Mohammed A."/>
            <person name="Maseke I."/>
            <person name="Almeida M."/>
            <person name="Li S."/>
            <person name="Matimba H."/>
            <person name="Joachim A."/>
            <person name="Mizinduko M."/>
            <person name="Nyanga S."/>
            <person name="Kelly M."/>
            <person name="Kachwamba Y."/>
            <person name="Schaffer A.M."/>
            <person name="Nyanga A.S."/>
            <person name="Mghamba J."/>
            <person name="Mosha F.S."/>
            <person name="Sack D.A."/>
            <person name="Stine O.C."/>
        </authorList>
    </citation>
    <scope>NUCLEOTIDE SEQUENCE</scope>
    <source>
        <strain evidence="8">TDS0091212</strain>
    </source>
</reference>
<evidence type="ECO:0000313" key="8">
    <source>
        <dbReference type="EMBL" id="MBS7674133.1"/>
    </source>
</evidence>
<dbReference type="AlphaFoldDB" id="A0A0H7FGW4"/>
<evidence type="ECO:0000313" key="9">
    <source>
        <dbReference type="Proteomes" id="UP000044806"/>
    </source>
</evidence>
<evidence type="ECO:0000256" key="5">
    <source>
        <dbReference type="ARBA" id="ARBA00022840"/>
    </source>
</evidence>
<evidence type="ECO:0000256" key="6">
    <source>
        <dbReference type="HAMAP-Rule" id="MF_00397"/>
    </source>
</evidence>
<keyword evidence="3 6" id="KW-0808">Transferase</keyword>
<evidence type="ECO:0000313" key="7">
    <source>
        <dbReference type="EMBL" id="CSA85978.1"/>
    </source>
</evidence>
<dbReference type="PANTHER" id="PTHR30201:SF2">
    <property type="entry name" value="2-(5''-TRIPHOSPHORIBOSYL)-3'-DEPHOSPHOCOENZYME-A SYNTHASE"/>
    <property type="match status" value="1"/>
</dbReference>
<dbReference type="OMA" id="ACEQAMY"/>
<dbReference type="InterPro" id="IPR017551">
    <property type="entry name" value="TriPribosyl-deP-CoA_syn_CitG"/>
</dbReference>
<dbReference type="GO" id="GO:0005524">
    <property type="term" value="F:ATP binding"/>
    <property type="evidence" value="ECO:0007669"/>
    <property type="project" value="UniProtKB-KW"/>
</dbReference>
<evidence type="ECO:0000256" key="4">
    <source>
        <dbReference type="ARBA" id="ARBA00022741"/>
    </source>
</evidence>
<evidence type="ECO:0000256" key="2">
    <source>
        <dbReference type="ARBA" id="ARBA00006812"/>
    </source>
</evidence>
<reference evidence="7 9" key="1">
    <citation type="submission" date="2015-07" db="EMBL/GenBank/DDBJ databases">
        <authorList>
            <consortium name="Pathogen Informatics"/>
        </authorList>
    </citation>
    <scope>NUCLEOTIDE SEQUENCE [LARGE SCALE GENOMIC DNA]</scope>
    <source>
        <strain evidence="7 9">A51</strain>
    </source>
</reference>
<comment type="similarity">
    <text evidence="2 6">Belongs to the CitG/MdcB family.</text>
</comment>
<dbReference type="Proteomes" id="UP001196338">
    <property type="component" value="Unassembled WGS sequence"/>
</dbReference>
<dbReference type="Gene3D" id="1.10.4200.10">
    <property type="entry name" value="Triphosphoribosyl-dephospho-CoA protein"/>
    <property type="match status" value="1"/>
</dbReference>
<dbReference type="GO" id="GO:0046917">
    <property type="term" value="F:triphosphoribosyl-dephospho-CoA synthase activity"/>
    <property type="evidence" value="ECO:0007669"/>
    <property type="project" value="UniProtKB-UniRule"/>
</dbReference>
<dbReference type="HAMAP" id="MF_00397">
    <property type="entry name" value="CitG"/>
    <property type="match status" value="1"/>
</dbReference>
<evidence type="ECO:0000256" key="1">
    <source>
        <dbReference type="ARBA" id="ARBA00001210"/>
    </source>
</evidence>
<dbReference type="PANTHER" id="PTHR30201">
    <property type="entry name" value="TRIPHOSPHORIBOSYL-DEPHOSPHO-COA SYNTHASE"/>
    <property type="match status" value="1"/>
</dbReference>
<dbReference type="KEGG" id="vcq:EN18_07385"/>
<sequence>MTIPAALDLLLELPSQASSSSGSRTFSLPRLVGHLAYHAMMLEVHLTPKPGLVDTANNGAHRDMDLNTFIASAEAIAPYLHSFVSAGWESAGNPAAQLLSALRPIGIEAEQAMFAATQGVNTHKGMIFILGLICGSVGWLKANQLKIDAQHIGETIRQACQFLVIDELKAKRDCEPETAGERIYRQYGLTGARGEAASGLAMVMQHALPAYQACLTKGASTEQALWHTLLVLMANNNDSNLVSRGGLAGLHFVQEQAQQLLAKGGFLYQEIEQALTALDSVLIEKHLSPGGSADLLAATWLIYELVQLFKVRH</sequence>
<proteinExistence type="inferred from homology"/>
<dbReference type="FunFam" id="1.10.4200.10:FF:000001">
    <property type="entry name" value="Triphosphoribosyl-dephospho-CoA synthase CitG"/>
    <property type="match status" value="1"/>
</dbReference>
<keyword evidence="8" id="KW-0328">Glycosyltransferase</keyword>
<evidence type="ECO:0000256" key="3">
    <source>
        <dbReference type="ARBA" id="ARBA00022679"/>
    </source>
</evidence>
<dbReference type="GO" id="GO:0016757">
    <property type="term" value="F:glycosyltransferase activity"/>
    <property type="evidence" value="ECO:0007669"/>
    <property type="project" value="UniProtKB-KW"/>
</dbReference>
<dbReference type="RefSeq" id="WP_000154857.1">
    <property type="nucleotide sequence ID" value="NZ_AP018677.1"/>
</dbReference>
<keyword evidence="5 6" id="KW-0067">ATP-binding</keyword>
<comment type="catalytic activity">
    <reaction evidence="1 6">
        <text>3'-dephospho-CoA + ATP = 2'-(5''-triphospho-alpha-D-ribosyl)-3'-dephospho-CoA + adenine</text>
        <dbReference type="Rhea" id="RHEA:15117"/>
        <dbReference type="ChEBI" id="CHEBI:16708"/>
        <dbReference type="ChEBI" id="CHEBI:30616"/>
        <dbReference type="ChEBI" id="CHEBI:57328"/>
        <dbReference type="ChEBI" id="CHEBI:61378"/>
        <dbReference type="EC" id="2.4.2.52"/>
    </reaction>
</comment>
<dbReference type="Pfam" id="PF01874">
    <property type="entry name" value="CitG"/>
    <property type="match status" value="1"/>
</dbReference>
<dbReference type="Proteomes" id="UP000044806">
    <property type="component" value="Unassembled WGS sequence"/>
</dbReference>
<organism evidence="7 9">
    <name type="scientific">Vibrio cholerae</name>
    <dbReference type="NCBI Taxonomy" id="666"/>
    <lineage>
        <taxon>Bacteria</taxon>
        <taxon>Pseudomonadati</taxon>
        <taxon>Pseudomonadota</taxon>
        <taxon>Gammaproteobacteria</taxon>
        <taxon>Vibrionales</taxon>
        <taxon>Vibrionaceae</taxon>
        <taxon>Vibrio</taxon>
    </lineage>
</organism>
<dbReference type="GO" id="GO:0051191">
    <property type="term" value="P:prosthetic group biosynthetic process"/>
    <property type="evidence" value="ECO:0007669"/>
    <property type="project" value="TreeGrafter"/>
</dbReference>
<dbReference type="NCBIfam" id="TIGR03125">
    <property type="entry name" value="citrate_citG"/>
    <property type="match status" value="1"/>
</dbReference>
<dbReference type="EMBL" id="CWOW01000013">
    <property type="protein sequence ID" value="CSA85978.1"/>
    <property type="molecule type" value="Genomic_DNA"/>
</dbReference>
<dbReference type="EMBL" id="JAHBND010000443">
    <property type="protein sequence ID" value="MBS7674133.1"/>
    <property type="molecule type" value="Genomic_DNA"/>
</dbReference>